<sequence length="159" mass="17871">MTPPLTLRPDQPLEPTATAETTSTQLFGVLYITLKGSVDSVVPNSGPWSLLGRSLYYIIKLAPILWWALPAGLTTPHPEPPNASAYDWCPDKYIHILCNCSVLCSIWGEPTHQNFACKHNHHSKLQELLMSEAEFDIIKLGLFCFTPTYEYKILLGVHY</sequence>
<evidence type="ECO:0000313" key="2">
    <source>
        <dbReference type="Proteomes" id="UP001165960"/>
    </source>
</evidence>
<comment type="caution">
    <text evidence="1">The sequence shown here is derived from an EMBL/GenBank/DDBJ whole genome shotgun (WGS) entry which is preliminary data.</text>
</comment>
<gene>
    <name evidence="1" type="ORF">DSO57_1006024</name>
</gene>
<keyword evidence="2" id="KW-1185">Reference proteome</keyword>
<evidence type="ECO:0000313" key="1">
    <source>
        <dbReference type="EMBL" id="KAJ9070609.1"/>
    </source>
</evidence>
<reference evidence="1" key="1">
    <citation type="submission" date="2022-04" db="EMBL/GenBank/DDBJ databases">
        <title>Genome of the entomopathogenic fungus Entomophthora muscae.</title>
        <authorList>
            <person name="Elya C."/>
            <person name="Lovett B.R."/>
            <person name="Lee E."/>
            <person name="Macias A.M."/>
            <person name="Hajek A.E."/>
            <person name="De Bivort B.L."/>
            <person name="Kasson M.T."/>
            <person name="De Fine Licht H.H."/>
            <person name="Stajich J.E."/>
        </authorList>
    </citation>
    <scope>NUCLEOTIDE SEQUENCE</scope>
    <source>
        <strain evidence="1">Berkeley</strain>
    </source>
</reference>
<dbReference type="EMBL" id="QTSX02003567">
    <property type="protein sequence ID" value="KAJ9070609.1"/>
    <property type="molecule type" value="Genomic_DNA"/>
</dbReference>
<name>A0ACC2T7H1_9FUNG</name>
<proteinExistence type="predicted"/>
<protein>
    <submittedName>
        <fullName evidence="1">Uncharacterized protein</fullName>
    </submittedName>
</protein>
<dbReference type="Proteomes" id="UP001165960">
    <property type="component" value="Unassembled WGS sequence"/>
</dbReference>
<accession>A0ACC2T7H1</accession>
<organism evidence="1 2">
    <name type="scientific">Entomophthora muscae</name>
    <dbReference type="NCBI Taxonomy" id="34485"/>
    <lineage>
        <taxon>Eukaryota</taxon>
        <taxon>Fungi</taxon>
        <taxon>Fungi incertae sedis</taxon>
        <taxon>Zoopagomycota</taxon>
        <taxon>Entomophthoromycotina</taxon>
        <taxon>Entomophthoromycetes</taxon>
        <taxon>Entomophthorales</taxon>
        <taxon>Entomophthoraceae</taxon>
        <taxon>Entomophthora</taxon>
    </lineage>
</organism>